<accession>A0AAV9A7U4</accession>
<protein>
    <recommendedName>
        <fullName evidence="3">Gag-pol polyprotein</fullName>
    </recommendedName>
</protein>
<proteinExistence type="predicted"/>
<reference evidence="1" key="2">
    <citation type="submission" date="2023-06" db="EMBL/GenBank/DDBJ databases">
        <authorList>
            <person name="Ma L."/>
            <person name="Liu K.-W."/>
            <person name="Li Z."/>
            <person name="Hsiao Y.-Y."/>
            <person name="Qi Y."/>
            <person name="Fu T."/>
            <person name="Tang G."/>
            <person name="Zhang D."/>
            <person name="Sun W.-H."/>
            <person name="Liu D.-K."/>
            <person name="Li Y."/>
            <person name="Chen G.-Z."/>
            <person name="Liu X.-D."/>
            <person name="Liao X.-Y."/>
            <person name="Jiang Y.-T."/>
            <person name="Yu X."/>
            <person name="Hao Y."/>
            <person name="Huang J."/>
            <person name="Zhao X.-W."/>
            <person name="Ke S."/>
            <person name="Chen Y.-Y."/>
            <person name="Wu W.-L."/>
            <person name="Hsu J.-L."/>
            <person name="Lin Y.-F."/>
            <person name="Huang M.-D."/>
            <person name="Li C.-Y."/>
            <person name="Huang L."/>
            <person name="Wang Z.-W."/>
            <person name="Zhao X."/>
            <person name="Zhong W.-Y."/>
            <person name="Peng D.-H."/>
            <person name="Ahmad S."/>
            <person name="Lan S."/>
            <person name="Zhang J.-S."/>
            <person name="Tsai W.-C."/>
            <person name="Van De Peer Y."/>
            <person name="Liu Z.-J."/>
        </authorList>
    </citation>
    <scope>NUCLEOTIDE SEQUENCE</scope>
    <source>
        <strain evidence="1">SCP</strain>
        <tissue evidence="1">Leaves</tissue>
    </source>
</reference>
<comment type="caution">
    <text evidence="1">The sequence shown here is derived from an EMBL/GenBank/DDBJ whole genome shotgun (WGS) entry which is preliminary data.</text>
</comment>
<gene>
    <name evidence="1" type="ORF">QJS04_geneDACA020310</name>
</gene>
<dbReference type="EMBL" id="JAUJYN010000011">
    <property type="protein sequence ID" value="KAK1260297.1"/>
    <property type="molecule type" value="Genomic_DNA"/>
</dbReference>
<organism evidence="1 2">
    <name type="scientific">Acorus gramineus</name>
    <name type="common">Dwarf sweet flag</name>
    <dbReference type="NCBI Taxonomy" id="55184"/>
    <lineage>
        <taxon>Eukaryota</taxon>
        <taxon>Viridiplantae</taxon>
        <taxon>Streptophyta</taxon>
        <taxon>Embryophyta</taxon>
        <taxon>Tracheophyta</taxon>
        <taxon>Spermatophyta</taxon>
        <taxon>Magnoliopsida</taxon>
        <taxon>Liliopsida</taxon>
        <taxon>Acoraceae</taxon>
        <taxon>Acorus</taxon>
    </lineage>
</organism>
<evidence type="ECO:0000313" key="2">
    <source>
        <dbReference type="Proteomes" id="UP001179952"/>
    </source>
</evidence>
<sequence length="55" mass="6248">MPLRQPHPRGKLQPTWEGPYVITHAYSGNAYRLVDAEGVEVPGSWNALYLKKFHA</sequence>
<reference evidence="1" key="1">
    <citation type="journal article" date="2023" name="Nat. Commun.">
        <title>Diploid and tetraploid genomes of Acorus and the evolution of monocots.</title>
        <authorList>
            <person name="Ma L."/>
            <person name="Liu K.W."/>
            <person name="Li Z."/>
            <person name="Hsiao Y.Y."/>
            <person name="Qi Y."/>
            <person name="Fu T."/>
            <person name="Tang G.D."/>
            <person name="Zhang D."/>
            <person name="Sun W.H."/>
            <person name="Liu D.K."/>
            <person name="Li Y."/>
            <person name="Chen G.Z."/>
            <person name="Liu X.D."/>
            <person name="Liao X.Y."/>
            <person name="Jiang Y.T."/>
            <person name="Yu X."/>
            <person name="Hao Y."/>
            <person name="Huang J."/>
            <person name="Zhao X.W."/>
            <person name="Ke S."/>
            <person name="Chen Y.Y."/>
            <person name="Wu W.L."/>
            <person name="Hsu J.L."/>
            <person name="Lin Y.F."/>
            <person name="Huang M.D."/>
            <person name="Li C.Y."/>
            <person name="Huang L."/>
            <person name="Wang Z.W."/>
            <person name="Zhao X."/>
            <person name="Zhong W.Y."/>
            <person name="Peng D.H."/>
            <person name="Ahmad S."/>
            <person name="Lan S."/>
            <person name="Zhang J.S."/>
            <person name="Tsai W.C."/>
            <person name="Van de Peer Y."/>
            <person name="Liu Z.J."/>
        </authorList>
    </citation>
    <scope>NUCLEOTIDE SEQUENCE</scope>
    <source>
        <strain evidence="1">SCP</strain>
    </source>
</reference>
<dbReference type="AlphaFoldDB" id="A0AAV9A7U4"/>
<dbReference type="Proteomes" id="UP001179952">
    <property type="component" value="Unassembled WGS sequence"/>
</dbReference>
<evidence type="ECO:0008006" key="3">
    <source>
        <dbReference type="Google" id="ProtNLM"/>
    </source>
</evidence>
<name>A0AAV9A7U4_ACOGR</name>
<evidence type="ECO:0000313" key="1">
    <source>
        <dbReference type="EMBL" id="KAK1260297.1"/>
    </source>
</evidence>
<keyword evidence="2" id="KW-1185">Reference proteome</keyword>